<dbReference type="InterPro" id="IPR036388">
    <property type="entry name" value="WH-like_DNA-bd_sf"/>
</dbReference>
<sequence>MELVVTDPEDILNIVIALSSMTRINILKLVANEPKSITEISDELRMTKGNISSQVANLEQAGLIEINYENGNKGIRKTIKNKYNRIVIIINENQVDDAAIKNP</sequence>
<proteinExistence type="predicted"/>
<evidence type="ECO:0000313" key="2">
    <source>
        <dbReference type="EMBL" id="EZQ03820.1"/>
    </source>
</evidence>
<dbReference type="Proteomes" id="UP000024332">
    <property type="component" value="Unassembled WGS sequence"/>
</dbReference>
<reference evidence="2 3" key="1">
    <citation type="submission" date="2014-03" db="EMBL/GenBank/DDBJ databases">
        <title>Draft genome sequence of the novel thermoacidophilic archaea Acidianus copahuensis ALE1 strain, isolated from Copahue volcanic area in Neuquen Argentina.</title>
        <authorList>
            <person name="Urbieta M.S."/>
            <person name="Rascovan N."/>
            <person name="Castro C."/>
            <person name="Revale S."/>
            <person name="Giaveno M.A."/>
            <person name="Vazquez M.P."/>
            <person name="Donati E.R."/>
        </authorList>
    </citation>
    <scope>NUCLEOTIDE SEQUENCE [LARGE SCALE GENOMIC DNA]</scope>
    <source>
        <strain evidence="2 3">ALE1</strain>
    </source>
</reference>
<comment type="caution">
    <text evidence="2">The sequence shown here is derived from an EMBL/GenBank/DDBJ whole genome shotgun (WGS) entry which is preliminary data.</text>
</comment>
<dbReference type="EMBL" id="JFZT01000047">
    <property type="protein sequence ID" value="EZQ03820.1"/>
    <property type="molecule type" value="Genomic_DNA"/>
</dbReference>
<dbReference type="Pfam" id="PF01022">
    <property type="entry name" value="HTH_5"/>
    <property type="match status" value="1"/>
</dbReference>
<dbReference type="InterPro" id="IPR001845">
    <property type="entry name" value="HTH_ArsR_DNA-bd_dom"/>
</dbReference>
<dbReference type="OrthoDB" id="34034at2157"/>
<protein>
    <submittedName>
        <fullName evidence="2">ArsR family transcriptional regulator</fullName>
    </submittedName>
</protein>
<dbReference type="RefSeq" id="WP_048099999.1">
    <property type="nucleotide sequence ID" value="NZ_JFZT01000047.1"/>
</dbReference>
<dbReference type="GO" id="GO:0003700">
    <property type="term" value="F:DNA-binding transcription factor activity"/>
    <property type="evidence" value="ECO:0007669"/>
    <property type="project" value="InterPro"/>
</dbReference>
<evidence type="ECO:0000259" key="1">
    <source>
        <dbReference type="Pfam" id="PF01022"/>
    </source>
</evidence>
<gene>
    <name evidence="2" type="ORF">CM19_08835</name>
</gene>
<dbReference type="InterPro" id="IPR036390">
    <property type="entry name" value="WH_DNA-bd_sf"/>
</dbReference>
<name>A0A031LN15_9CREN</name>
<keyword evidence="3" id="KW-1185">Reference proteome</keyword>
<organism evidence="2 3">
    <name type="scientific">Candidatus Acidianus copahuensis</name>
    <dbReference type="NCBI Taxonomy" id="1160895"/>
    <lineage>
        <taxon>Archaea</taxon>
        <taxon>Thermoproteota</taxon>
        <taxon>Thermoprotei</taxon>
        <taxon>Sulfolobales</taxon>
        <taxon>Sulfolobaceae</taxon>
        <taxon>Acidianus</taxon>
    </lineage>
</organism>
<dbReference type="STRING" id="1160895.CM19_08835"/>
<feature type="domain" description="HTH arsR-type" evidence="1">
    <location>
        <begin position="22"/>
        <end position="65"/>
    </location>
</feature>
<dbReference type="AlphaFoldDB" id="A0A031LN15"/>
<dbReference type="SUPFAM" id="SSF46785">
    <property type="entry name" value="Winged helix' DNA-binding domain"/>
    <property type="match status" value="1"/>
</dbReference>
<dbReference type="Gene3D" id="1.10.10.10">
    <property type="entry name" value="Winged helix-like DNA-binding domain superfamily/Winged helix DNA-binding domain"/>
    <property type="match status" value="1"/>
</dbReference>
<evidence type="ECO:0000313" key="3">
    <source>
        <dbReference type="Proteomes" id="UP000024332"/>
    </source>
</evidence>
<dbReference type="CDD" id="cd00090">
    <property type="entry name" value="HTH_ARSR"/>
    <property type="match status" value="1"/>
</dbReference>
<dbReference type="InterPro" id="IPR011991">
    <property type="entry name" value="ArsR-like_HTH"/>
</dbReference>
<accession>A0A031LN15</accession>